<name>A0A645AY69_9ZZZZ</name>
<dbReference type="EMBL" id="VSSQ01016400">
    <property type="protein sequence ID" value="MPM57698.1"/>
    <property type="molecule type" value="Genomic_DNA"/>
</dbReference>
<dbReference type="InterPro" id="IPR016032">
    <property type="entry name" value="Sig_transdc_resp-reg_C-effctor"/>
</dbReference>
<accession>A0A645AY69</accession>
<protein>
    <submittedName>
        <fullName evidence="1">Uncharacterized protein</fullName>
    </submittedName>
</protein>
<proteinExistence type="predicted"/>
<dbReference type="GO" id="GO:0003677">
    <property type="term" value="F:DNA binding"/>
    <property type="evidence" value="ECO:0007669"/>
    <property type="project" value="InterPro"/>
</dbReference>
<organism evidence="1">
    <name type="scientific">bioreactor metagenome</name>
    <dbReference type="NCBI Taxonomy" id="1076179"/>
    <lineage>
        <taxon>unclassified sequences</taxon>
        <taxon>metagenomes</taxon>
        <taxon>ecological metagenomes</taxon>
    </lineage>
</organism>
<dbReference type="AlphaFoldDB" id="A0A645AY69"/>
<dbReference type="GO" id="GO:0006355">
    <property type="term" value="P:regulation of DNA-templated transcription"/>
    <property type="evidence" value="ECO:0007669"/>
    <property type="project" value="InterPro"/>
</dbReference>
<comment type="caution">
    <text evidence="1">The sequence shown here is derived from an EMBL/GenBank/DDBJ whole genome shotgun (WGS) entry which is preliminary data.</text>
</comment>
<dbReference type="SUPFAM" id="SSF46894">
    <property type="entry name" value="C-terminal effector domain of the bipartite response regulators"/>
    <property type="match status" value="1"/>
</dbReference>
<gene>
    <name evidence="1" type="ORF">SDC9_104521</name>
</gene>
<evidence type="ECO:0000313" key="1">
    <source>
        <dbReference type="EMBL" id="MPM57698.1"/>
    </source>
</evidence>
<reference evidence="1" key="1">
    <citation type="submission" date="2019-08" db="EMBL/GenBank/DDBJ databases">
        <authorList>
            <person name="Kucharzyk K."/>
            <person name="Murdoch R.W."/>
            <person name="Higgins S."/>
            <person name="Loffler F."/>
        </authorList>
    </citation>
    <scope>NUCLEOTIDE SEQUENCE</scope>
</reference>
<dbReference type="InterPro" id="IPR036388">
    <property type="entry name" value="WH-like_DNA-bd_sf"/>
</dbReference>
<sequence>MKWTCRGSHPYLLGPQQYEIRKSIVRLLKEGKSNHEIAETLDESEGTLKRPVNI</sequence>
<dbReference type="Gene3D" id="1.10.10.10">
    <property type="entry name" value="Winged helix-like DNA-binding domain superfamily/Winged helix DNA-binding domain"/>
    <property type="match status" value="1"/>
</dbReference>